<name>F3QQN3_9BACT</name>
<dbReference type="InterPro" id="IPR010106">
    <property type="entry name" value="RpnA"/>
</dbReference>
<dbReference type="STRING" id="762982.HMPREF9442_00475"/>
<gene>
    <name evidence="1" type="ORF">HMPREF9442_00475</name>
</gene>
<evidence type="ECO:0008006" key="3">
    <source>
        <dbReference type="Google" id="ProtNLM"/>
    </source>
</evidence>
<dbReference type="NCBIfam" id="TIGR01784">
    <property type="entry name" value="T_den_put_tspse"/>
    <property type="match status" value="1"/>
</dbReference>
<dbReference type="Pfam" id="PF12784">
    <property type="entry name" value="PDDEXK_2"/>
    <property type="match status" value="1"/>
</dbReference>
<dbReference type="RefSeq" id="WP_008624782.1">
    <property type="nucleotide sequence ID" value="NZ_GL883818.1"/>
</dbReference>
<accession>F3QQN3</accession>
<dbReference type="OrthoDB" id="9803508at2"/>
<keyword evidence="2" id="KW-1185">Reference proteome</keyword>
<dbReference type="PANTHER" id="PTHR41317">
    <property type="entry name" value="PD-(D_E)XK NUCLEASE FAMILY TRANSPOSASE"/>
    <property type="match status" value="1"/>
</dbReference>
<reference evidence="1 2" key="1">
    <citation type="submission" date="2011-02" db="EMBL/GenBank/DDBJ databases">
        <authorList>
            <person name="Weinstock G."/>
            <person name="Sodergren E."/>
            <person name="Clifton S."/>
            <person name="Fulton L."/>
            <person name="Fulton B."/>
            <person name="Courtney L."/>
            <person name="Fronick C."/>
            <person name="Harrison M."/>
            <person name="Strong C."/>
            <person name="Farmer C."/>
            <person name="Delahaunty K."/>
            <person name="Markovic C."/>
            <person name="Hall O."/>
            <person name="Minx P."/>
            <person name="Tomlinson C."/>
            <person name="Mitreva M."/>
            <person name="Hou S."/>
            <person name="Chen J."/>
            <person name="Wollam A."/>
            <person name="Pepin K.H."/>
            <person name="Johnson M."/>
            <person name="Bhonagiri V."/>
            <person name="Zhang X."/>
            <person name="Suruliraj S."/>
            <person name="Warren W."/>
            <person name="Chinwalla A."/>
            <person name="Mardis E.R."/>
            <person name="Wilson R.K."/>
        </authorList>
    </citation>
    <scope>NUCLEOTIDE SEQUENCE [LARGE SCALE GENOMIC DNA]</scope>
    <source>
        <strain evidence="1 2">YIT 11841</strain>
    </source>
</reference>
<dbReference type="Proteomes" id="UP000005546">
    <property type="component" value="Unassembled WGS sequence"/>
</dbReference>
<protein>
    <recommendedName>
        <fullName evidence="3">Rpn family recombination-promoting nuclease/putative transposase</fullName>
    </recommendedName>
</protein>
<organism evidence="1 2">
    <name type="scientific">Paraprevotella xylaniphila YIT 11841</name>
    <dbReference type="NCBI Taxonomy" id="762982"/>
    <lineage>
        <taxon>Bacteria</taxon>
        <taxon>Pseudomonadati</taxon>
        <taxon>Bacteroidota</taxon>
        <taxon>Bacteroidia</taxon>
        <taxon>Bacteroidales</taxon>
        <taxon>Prevotellaceae</taxon>
        <taxon>Paraprevotella</taxon>
    </lineage>
</organism>
<comment type="caution">
    <text evidence="1">The sequence shown here is derived from an EMBL/GenBank/DDBJ whole genome shotgun (WGS) entry which is preliminary data.</text>
</comment>
<dbReference type="EMBL" id="AFBR01000014">
    <property type="protein sequence ID" value="EGG56965.1"/>
    <property type="molecule type" value="Genomic_DNA"/>
</dbReference>
<dbReference type="AlphaFoldDB" id="F3QQN3"/>
<dbReference type="HOGENOM" id="CLU_057504_1_0_10"/>
<dbReference type="eggNOG" id="COG5464">
    <property type="taxonomic scope" value="Bacteria"/>
</dbReference>
<dbReference type="PANTHER" id="PTHR41317:SF1">
    <property type="entry name" value="PD-(D_E)XK NUCLEASE FAMILY TRANSPOSASE"/>
    <property type="match status" value="1"/>
</dbReference>
<proteinExistence type="predicted"/>
<sequence>MARFINPFTDVGFKRIFGQAIHKELLIDFLNDLLVGEKRITDITFLDKELLPDFSGDRGVIYDIYCTNEDGEQFIVEMQNREQTFFRERALYYLSQAIARQGERGADWKFNLKAVYGIFFMNFQMPNFPNKLRTDIVLSDRDTNEVFSDKLRFIFLQLPCFTKEEDECQTDFERWIYVLKNMETFQRLPFKARKSVFEKLEQIVDIASLSKEDRMKYDESIKVYRDHLVTLDFAKQEGLEQGIRQGRAEGMAKGIEQGMAKGIEQGMAKGIEQGKNEGEMNERLRNARRMKTKGYPISDIADITGLSAEEINSL</sequence>
<evidence type="ECO:0000313" key="2">
    <source>
        <dbReference type="Proteomes" id="UP000005546"/>
    </source>
</evidence>
<evidence type="ECO:0000313" key="1">
    <source>
        <dbReference type="EMBL" id="EGG56965.1"/>
    </source>
</evidence>